<reference evidence="6 7" key="1">
    <citation type="submission" date="2018-01" db="EMBL/GenBank/DDBJ databases">
        <title>Genome sequence of a Cantenovulum-like bacteria.</title>
        <authorList>
            <person name="Tan W.R."/>
            <person name="Lau N.-S."/>
            <person name="Go F."/>
            <person name="Amirul A.-A.A."/>
        </authorList>
    </citation>
    <scope>NUCLEOTIDE SEQUENCE [LARGE SCALE GENOMIC DNA]</scope>
    <source>
        <strain evidence="6 7">CCB-QB4</strain>
    </source>
</reference>
<dbReference type="PANTHER" id="PTHR43285">
    <property type="entry name" value="ANTHRANILATE PHOSPHORIBOSYLTRANSFERASE"/>
    <property type="match status" value="1"/>
</dbReference>
<dbReference type="Pfam" id="PF02885">
    <property type="entry name" value="Glycos_trans_3N"/>
    <property type="match status" value="1"/>
</dbReference>
<keyword evidence="3" id="KW-0822">Tryptophan biosynthesis</keyword>
<dbReference type="PANTHER" id="PTHR43285:SF2">
    <property type="entry name" value="ANTHRANILATE PHOSPHORIBOSYLTRANSFERASE"/>
    <property type="match status" value="1"/>
</dbReference>
<dbReference type="SUPFAM" id="SSF52418">
    <property type="entry name" value="Nucleoside phosphorylase/phosphoribosyltransferase catalytic domain"/>
    <property type="match status" value="1"/>
</dbReference>
<dbReference type="RefSeq" id="WP_108602961.1">
    <property type="nucleotide sequence ID" value="NZ_CP026604.1"/>
</dbReference>
<dbReference type="OrthoDB" id="9768896at2"/>
<evidence type="ECO:0000256" key="2">
    <source>
        <dbReference type="ARBA" id="ARBA00022679"/>
    </source>
</evidence>
<evidence type="ECO:0000313" key="6">
    <source>
        <dbReference type="EMBL" id="AWB66905.1"/>
    </source>
</evidence>
<dbReference type="EMBL" id="CP026604">
    <property type="protein sequence ID" value="AWB66905.1"/>
    <property type="molecule type" value="Genomic_DNA"/>
</dbReference>
<dbReference type="SUPFAM" id="SSF47648">
    <property type="entry name" value="Nucleoside phosphorylase/phosphoribosyltransferase N-terminal domain"/>
    <property type="match status" value="1"/>
</dbReference>
<gene>
    <name evidence="6" type="ORF">C2869_10870</name>
</gene>
<dbReference type="NCBIfam" id="NF006564">
    <property type="entry name" value="PRK09071.1"/>
    <property type="match status" value="1"/>
</dbReference>
<feature type="domain" description="Glycosyl transferase family 3 N-terminal" evidence="5">
    <location>
        <begin position="7"/>
        <end position="70"/>
    </location>
</feature>
<dbReference type="Pfam" id="PF00591">
    <property type="entry name" value="Glycos_transf_3"/>
    <property type="match status" value="1"/>
</dbReference>
<evidence type="ECO:0000256" key="3">
    <source>
        <dbReference type="ARBA" id="ARBA00022822"/>
    </source>
</evidence>
<keyword evidence="7" id="KW-1185">Reference proteome</keyword>
<dbReference type="AlphaFoldDB" id="A0A2S0VRQ7"/>
<feature type="domain" description="Glycosyl transferase family 3" evidence="4">
    <location>
        <begin position="102"/>
        <end position="274"/>
    </location>
</feature>
<evidence type="ECO:0000259" key="5">
    <source>
        <dbReference type="Pfam" id="PF02885"/>
    </source>
</evidence>
<keyword evidence="3" id="KW-0057">Aromatic amino acid biosynthesis</keyword>
<dbReference type="InterPro" id="IPR000312">
    <property type="entry name" value="Glycosyl_Trfase_fam3"/>
</dbReference>
<keyword evidence="1" id="KW-0328">Glycosyltransferase</keyword>
<dbReference type="GO" id="GO:0005829">
    <property type="term" value="C:cytosol"/>
    <property type="evidence" value="ECO:0007669"/>
    <property type="project" value="TreeGrafter"/>
</dbReference>
<evidence type="ECO:0000259" key="4">
    <source>
        <dbReference type="Pfam" id="PF00591"/>
    </source>
</evidence>
<name>A0A2S0VRQ7_9ALTE</name>
<dbReference type="Gene3D" id="1.20.970.10">
    <property type="entry name" value="Transferase, Pyrimidine Nucleoside Phosphorylase, Chain C"/>
    <property type="match status" value="1"/>
</dbReference>
<protein>
    <submittedName>
        <fullName evidence="6">Glycosyl transferase family protein</fullName>
    </submittedName>
</protein>
<evidence type="ECO:0000256" key="1">
    <source>
        <dbReference type="ARBA" id="ARBA00022676"/>
    </source>
</evidence>
<dbReference type="InterPro" id="IPR035902">
    <property type="entry name" value="Nuc_phospho_transferase"/>
</dbReference>
<sequence length="332" mass="37048">MAEPFKNYIKAVGKGHKAGRYLTQLEAEDAMAQMLSGQATPEQLGALLMLLRVREESVEELAGFLTACRSAVKDEFKALDCVDLDLGCYAGKRRHLPWFVLAVVALAQSGVRVMMHGTAEPESKRLYLKQVFGELGWPIASNAQQVQTHIAQQGFAYVDLQDLHPQLDELIQLRALFGLRSCTNTLARMLNPTGAKNSFHGVFHKEFDARHAEVAAQLKDNNVSCIRGEGGETEVNPERECVMHIARAGQLATVQLPIMLEKWQIKPRELSSVELADFWRLSTAEQQAQNPYGYAAVIATLSSFLILIEKLDFESAQQKALSVWQARQHFPE</sequence>
<dbReference type="Gene3D" id="3.40.1030.10">
    <property type="entry name" value="Nucleoside phosphorylase/phosphoribosyltransferase catalytic domain"/>
    <property type="match status" value="1"/>
</dbReference>
<dbReference type="GO" id="GO:0000162">
    <property type="term" value="P:L-tryptophan biosynthetic process"/>
    <property type="evidence" value="ECO:0007669"/>
    <property type="project" value="UniProtKB-KW"/>
</dbReference>
<evidence type="ECO:0000313" key="7">
    <source>
        <dbReference type="Proteomes" id="UP000244441"/>
    </source>
</evidence>
<dbReference type="GO" id="GO:0004048">
    <property type="term" value="F:anthranilate phosphoribosyltransferase activity"/>
    <property type="evidence" value="ECO:0007669"/>
    <property type="project" value="InterPro"/>
</dbReference>
<accession>A0A2S0VRQ7</accession>
<organism evidence="6 7">
    <name type="scientific">Saccharobesus litoralis</name>
    <dbReference type="NCBI Taxonomy" id="2172099"/>
    <lineage>
        <taxon>Bacteria</taxon>
        <taxon>Pseudomonadati</taxon>
        <taxon>Pseudomonadota</taxon>
        <taxon>Gammaproteobacteria</taxon>
        <taxon>Alteromonadales</taxon>
        <taxon>Alteromonadaceae</taxon>
        <taxon>Saccharobesus</taxon>
    </lineage>
</organism>
<dbReference type="Proteomes" id="UP000244441">
    <property type="component" value="Chromosome"/>
</dbReference>
<proteinExistence type="predicted"/>
<keyword evidence="3" id="KW-0028">Amino-acid biosynthesis</keyword>
<dbReference type="InterPro" id="IPR017459">
    <property type="entry name" value="Glycosyl_Trfase_fam3_N_dom"/>
</dbReference>
<dbReference type="KEGG" id="cate:C2869_10870"/>
<dbReference type="InterPro" id="IPR036320">
    <property type="entry name" value="Glycosyl_Trfase_fam3_N_dom_sf"/>
</dbReference>
<keyword evidence="2 6" id="KW-0808">Transferase</keyword>
<dbReference type="InterPro" id="IPR005940">
    <property type="entry name" value="Anthranilate_Pribosyl_Tfrase"/>
</dbReference>